<evidence type="ECO:0000313" key="4">
    <source>
        <dbReference type="EMBL" id="RII83294.1"/>
    </source>
</evidence>
<comment type="caution">
    <text evidence="4">The sequence shown here is derived from an EMBL/GenBank/DDBJ whole genome shotgun (WGS) entry which is preliminary data.</text>
</comment>
<evidence type="ECO:0000256" key="1">
    <source>
        <dbReference type="ARBA" id="ARBA00022505"/>
    </source>
</evidence>
<dbReference type="InterPro" id="IPR016208">
    <property type="entry name" value="Ald_Oxase/xanthine_DH-like"/>
</dbReference>
<evidence type="ECO:0000313" key="5">
    <source>
        <dbReference type="Proteomes" id="UP000266483"/>
    </source>
</evidence>
<feature type="domain" description="Aldehyde oxidase/xanthine dehydrogenase a/b hammerhead" evidence="3">
    <location>
        <begin position="38"/>
        <end position="149"/>
    </location>
</feature>
<keyword evidence="1" id="KW-0500">Molybdenum</keyword>
<evidence type="ECO:0000256" key="2">
    <source>
        <dbReference type="ARBA" id="ARBA00023002"/>
    </source>
</evidence>
<dbReference type="Pfam" id="PF06240">
    <property type="entry name" value="COXG"/>
    <property type="match status" value="1"/>
</dbReference>
<keyword evidence="5" id="KW-1185">Reference proteome</keyword>
<dbReference type="Proteomes" id="UP000266483">
    <property type="component" value="Unassembled WGS sequence"/>
</dbReference>
<keyword evidence="2" id="KW-0560">Oxidoreductase</keyword>
<dbReference type="PANTHER" id="PTHR11908:SF132">
    <property type="entry name" value="ALDEHYDE OXIDASE 1-RELATED"/>
    <property type="match status" value="1"/>
</dbReference>
<dbReference type="InterPro" id="IPR010419">
    <property type="entry name" value="CO_DH_gsu"/>
</dbReference>
<dbReference type="SUPFAM" id="SSF55961">
    <property type="entry name" value="Bet v1-like"/>
    <property type="match status" value="1"/>
</dbReference>
<dbReference type="Gene3D" id="3.30.365.10">
    <property type="entry name" value="Aldehyde oxidase/xanthine dehydrogenase, molybdopterin binding domain"/>
    <property type="match status" value="4"/>
</dbReference>
<dbReference type="CDD" id="cd05018">
    <property type="entry name" value="CoxG"/>
    <property type="match status" value="1"/>
</dbReference>
<dbReference type="Pfam" id="PF20256">
    <property type="entry name" value="MoCoBD_2"/>
    <property type="match status" value="1"/>
</dbReference>
<dbReference type="Pfam" id="PF01315">
    <property type="entry name" value="Ald_Xan_dh_C"/>
    <property type="match status" value="1"/>
</dbReference>
<dbReference type="Gene3D" id="3.90.1170.50">
    <property type="entry name" value="Aldehyde oxidase/xanthine dehydrogenase, a/b hammerhead"/>
    <property type="match status" value="1"/>
</dbReference>
<reference evidence="4 5" key="1">
    <citation type="submission" date="2017-08" db="EMBL/GenBank/DDBJ databases">
        <title>Pusillimonas indicus sp. nov., a member of the family Alcaligenaceae isolated from surface seawater.</title>
        <authorList>
            <person name="Li J."/>
        </authorList>
    </citation>
    <scope>NUCLEOTIDE SEQUENCE [LARGE SCALE GENOMIC DNA]</scope>
    <source>
        <strain evidence="4 5">17-4A</strain>
    </source>
</reference>
<dbReference type="InterPro" id="IPR046867">
    <property type="entry name" value="AldOxase/xan_DH_MoCoBD2"/>
</dbReference>
<dbReference type="Gene3D" id="3.30.530.20">
    <property type="match status" value="1"/>
</dbReference>
<dbReference type="InterPro" id="IPR000674">
    <property type="entry name" value="Ald_Oxase/Xan_DH_a/b"/>
</dbReference>
<dbReference type="SUPFAM" id="SSF54665">
    <property type="entry name" value="CO dehydrogenase molybdoprotein N-domain-like"/>
    <property type="match status" value="1"/>
</dbReference>
<dbReference type="InterPro" id="IPR008274">
    <property type="entry name" value="AldOxase/xan_DH_MoCoBD1"/>
</dbReference>
<protein>
    <submittedName>
        <fullName evidence="4">Carbon monoxide dehydrogenase</fullName>
    </submittedName>
</protein>
<dbReference type="Pfam" id="PF02738">
    <property type="entry name" value="MoCoBD_1"/>
    <property type="match status" value="1"/>
</dbReference>
<gene>
    <name evidence="4" type="ORF">CJO09_06755</name>
</gene>
<dbReference type="SMART" id="SM01008">
    <property type="entry name" value="Ald_Xan_dh_C"/>
    <property type="match status" value="1"/>
</dbReference>
<dbReference type="InterPro" id="IPR037165">
    <property type="entry name" value="AldOxase/xan_DH_Mopterin-bd_sf"/>
</dbReference>
<evidence type="ECO:0000259" key="3">
    <source>
        <dbReference type="SMART" id="SM01008"/>
    </source>
</evidence>
<dbReference type="PANTHER" id="PTHR11908">
    <property type="entry name" value="XANTHINE DEHYDROGENASE"/>
    <property type="match status" value="1"/>
</dbReference>
<name>A0ABX9MWF2_9BURK</name>
<dbReference type="InterPro" id="IPR036856">
    <property type="entry name" value="Ald_Oxase/Xan_DH_a/b_sf"/>
</dbReference>
<sequence length="1007" mass="107745">MEGARQVVEATNQEEILTNAPTYLGRPVLRVEDSSLLTGRGEFVDDLGVKPGTLHAAILRSAHAHAQIESIDTSAALAVPGVRTVLTGDDVKAWAAPFAVGVRQPMEHWCMAVDRVRYVGEPVAVVVAESRYVAEDALDLIRVQYRVHKAVVDPETALLDDAPVLHEAVGSNLVNDRHFCYGDPDAAFAAADQVVSLKIQYPRNSCTPIECFAVVAEHLPDQKGYDVLSNFQGPFALHPVMARALKVSGARLRLRSPRDSGGSFGTKQAVSTYVVLLCLAARKACAPVKWVEDRLEHLQASVSATNRVTTLEAAVRANGEILALKYDQIDDCGAYLRAPEPATFYRMHGMLTGAYKIKHVAARNRVVLTNKTPSGLVRGFGGPQMYFALERLVQRVAAELGLDPLEVIRSNLLDADAFPYRAPAGALYDSGNYQAALRQIETEGGLAELIEHRDQARREGRLYGIGYAAIVEPSISNMGYITTAMTPKERAKAGLKNGAITSATINIDGLGSVSVLIDSIPQGQGHRTVIAQVVADELGLDPADITVNTEHDTQKDSWSIAAGNYSSRFAGAVAGTAHLAAQKVRTKLAGIAANLLNVSADELVFADRKIYATTHPAEKLSFHRVAGAAHWAPGTLPPGMTPGLRETVFWTPPQLTAPDDNDMINSSAVYGLVFDMCGVEVDRVTGKIRIDRYVSLHDAGTILNPALADGQTRGGFAQGVGAALMEEFTYGDDGSFLAGTFADYLVPTCCEVPDLRILHMQTPSPFTPLGSKGIGEGNNMSTPVCIANAVADALGVADIRLPLTPSRVLNLLSIDDPPPRAGLDTLAESPVVDSNRSGLAMNMSGSVDLEAPPQQVYDVLLDPQALARVVPGCHSLTQVADNHYQAEVTLGVGLVKARYVAEIRLSELDPPHSLSLGGSGVSSLGSAEGEGRVRLEPHEGGTRLHYDYGVSVNGKVAAVGSRMLEGAARIVLRQLFEQLGRQAQGELIPGAPSFSWKRLLNWLGVRK</sequence>
<dbReference type="EMBL" id="NQOU01000002">
    <property type="protein sequence ID" value="RII83294.1"/>
    <property type="molecule type" value="Genomic_DNA"/>
</dbReference>
<proteinExistence type="predicted"/>
<dbReference type="SUPFAM" id="SSF56003">
    <property type="entry name" value="Molybdenum cofactor-binding domain"/>
    <property type="match status" value="1"/>
</dbReference>
<dbReference type="InterPro" id="IPR023393">
    <property type="entry name" value="START-like_dom_sf"/>
</dbReference>
<accession>A0ABX9MWF2</accession>
<organism evidence="4 5">
    <name type="scientific">Neopusillimonas maritima</name>
    <dbReference type="NCBI Taxonomy" id="2026239"/>
    <lineage>
        <taxon>Bacteria</taxon>
        <taxon>Pseudomonadati</taxon>
        <taxon>Pseudomonadota</taxon>
        <taxon>Betaproteobacteria</taxon>
        <taxon>Burkholderiales</taxon>
        <taxon>Alcaligenaceae</taxon>
        <taxon>Neopusillimonas</taxon>
    </lineage>
</organism>